<dbReference type="RefSeq" id="WP_255037278.1">
    <property type="nucleotide sequence ID" value="NZ_RJUF01000030.1"/>
</dbReference>
<sequence length="126" mass="14933">MSQNRPRRRVEPQSSKSFSFNLIDPMAKWVNRKLEIDERLSPGTLRKVLWIGLLVTVYIFFQHNFDGLIRRLDRAEKLLNEQRASFISHKSKYLYASKQSEVEKKLQERGFEKNAQPPIKIAFEKP</sequence>
<protein>
    <submittedName>
        <fullName evidence="2">Uncharacterized protein</fullName>
    </submittedName>
</protein>
<dbReference type="Proteomes" id="UP001204144">
    <property type="component" value="Unassembled WGS sequence"/>
</dbReference>
<keyword evidence="1" id="KW-1133">Transmembrane helix</keyword>
<gene>
    <name evidence="2" type="ORF">EGI31_11070</name>
</gene>
<dbReference type="Pfam" id="PF19579">
    <property type="entry name" value="FtsL_2"/>
    <property type="match status" value="1"/>
</dbReference>
<name>A0AAE3H2M3_9BACT</name>
<reference evidence="2 3" key="1">
    <citation type="submission" date="2018-11" db="EMBL/GenBank/DDBJ databases">
        <title>Novel bacteria species description.</title>
        <authorList>
            <person name="Han J.-H."/>
        </authorList>
    </citation>
    <scope>NUCLEOTIDE SEQUENCE [LARGE SCALE GENOMIC DNA]</scope>
    <source>
        <strain evidence="2 3">KCTC23259</strain>
    </source>
</reference>
<proteinExistence type="predicted"/>
<keyword evidence="1" id="KW-0812">Transmembrane</keyword>
<evidence type="ECO:0000256" key="1">
    <source>
        <dbReference type="SAM" id="Phobius"/>
    </source>
</evidence>
<dbReference type="EMBL" id="RJUF01000030">
    <property type="protein sequence ID" value="MCP9763497.1"/>
    <property type="molecule type" value="Genomic_DNA"/>
</dbReference>
<evidence type="ECO:0000313" key="3">
    <source>
        <dbReference type="Proteomes" id="UP001204144"/>
    </source>
</evidence>
<dbReference type="AlphaFoldDB" id="A0AAE3H2M3"/>
<organism evidence="2 3">
    <name type="scientific">Lacihabitans soyangensis</name>
    <dbReference type="NCBI Taxonomy" id="869394"/>
    <lineage>
        <taxon>Bacteria</taxon>
        <taxon>Pseudomonadati</taxon>
        <taxon>Bacteroidota</taxon>
        <taxon>Cytophagia</taxon>
        <taxon>Cytophagales</taxon>
        <taxon>Leadbetterellaceae</taxon>
        <taxon>Lacihabitans</taxon>
    </lineage>
</organism>
<keyword evidence="1" id="KW-0472">Membrane</keyword>
<dbReference type="InterPro" id="IPR045755">
    <property type="entry name" value="FtsL-like"/>
</dbReference>
<comment type="caution">
    <text evidence="2">The sequence shown here is derived from an EMBL/GenBank/DDBJ whole genome shotgun (WGS) entry which is preliminary data.</text>
</comment>
<keyword evidence="3" id="KW-1185">Reference proteome</keyword>
<evidence type="ECO:0000313" key="2">
    <source>
        <dbReference type="EMBL" id="MCP9763497.1"/>
    </source>
</evidence>
<accession>A0AAE3H2M3</accession>
<feature type="transmembrane region" description="Helical" evidence="1">
    <location>
        <begin position="48"/>
        <end position="65"/>
    </location>
</feature>